<dbReference type="Pfam" id="PF05504">
    <property type="entry name" value="Spore_GerAC"/>
    <property type="match status" value="1"/>
</dbReference>
<dbReference type="AlphaFoldDB" id="A0A354YY89"/>
<protein>
    <recommendedName>
        <fullName evidence="13">Ger(X)C family spore germination protein</fullName>
    </recommendedName>
</protein>
<sequence length="385" mass="43535">MEVKMKKSFLLLFLLLLGFNPGCGVTELDKASIPLGLGVDVDGEQIVVSTELASPISPEQIESSSGPDFYVISGRGPTVVEAARKTTLEIPRNPLWSHTNTMIIGEKLARQDMALFMDFLSRNRYVRKNIPVFVSSQSTPEEILSVKPPIEPHPSIAIKNILNLQEKQVGIYVPIDLKEMEFRFLSPGIEPLVPQVSILESNTGKRLCLEGAAVFRGRKMVGSFNEMESRGYRWMSPRRIQGGLFLVPSPLHSGKLISLELSRSLAQITPKLQEGAIIMRIEIKAEGNFYEQNEAGELFTRERFQAIEELANQEIKRQILLSIDKAQELNSDVFGWGQMIKQNYPQQWGEMEGNWEELFPTVDKQIKVDFSLRRSYLADKSFNFQ</sequence>
<organism evidence="11 12">
    <name type="scientific">Syntrophomonas wolfei</name>
    <dbReference type="NCBI Taxonomy" id="863"/>
    <lineage>
        <taxon>Bacteria</taxon>
        <taxon>Bacillati</taxon>
        <taxon>Bacillota</taxon>
        <taxon>Clostridia</taxon>
        <taxon>Eubacteriales</taxon>
        <taxon>Syntrophomonadaceae</taxon>
        <taxon>Syntrophomonas</taxon>
    </lineage>
</organism>
<dbReference type="PANTHER" id="PTHR35789">
    <property type="entry name" value="SPORE GERMINATION PROTEIN B3"/>
    <property type="match status" value="1"/>
</dbReference>
<feature type="domain" description="Spore germination GerAC-like C-terminal" evidence="9">
    <location>
        <begin position="210"/>
        <end position="375"/>
    </location>
</feature>
<proteinExistence type="inferred from homology"/>
<evidence type="ECO:0000259" key="10">
    <source>
        <dbReference type="Pfam" id="PF25198"/>
    </source>
</evidence>
<comment type="similarity">
    <text evidence="2">Belongs to the GerABKC lipoprotein family.</text>
</comment>
<comment type="caution">
    <text evidence="11">The sequence shown here is derived from an EMBL/GenBank/DDBJ whole genome shotgun (WGS) entry which is preliminary data.</text>
</comment>
<evidence type="ECO:0000256" key="3">
    <source>
        <dbReference type="ARBA" id="ARBA00022544"/>
    </source>
</evidence>
<evidence type="ECO:0000256" key="4">
    <source>
        <dbReference type="ARBA" id="ARBA00022729"/>
    </source>
</evidence>
<dbReference type="PANTHER" id="PTHR35789:SF1">
    <property type="entry name" value="SPORE GERMINATION PROTEIN B3"/>
    <property type="match status" value="1"/>
</dbReference>
<dbReference type="InterPro" id="IPR057336">
    <property type="entry name" value="GerAC_N"/>
</dbReference>
<dbReference type="GO" id="GO:0009847">
    <property type="term" value="P:spore germination"/>
    <property type="evidence" value="ECO:0007669"/>
    <property type="project" value="InterPro"/>
</dbReference>
<dbReference type="Proteomes" id="UP000263273">
    <property type="component" value="Unassembled WGS sequence"/>
</dbReference>
<dbReference type="Gene3D" id="3.30.300.210">
    <property type="entry name" value="Nutrient germinant receptor protein C, domain 3"/>
    <property type="match status" value="1"/>
</dbReference>
<evidence type="ECO:0000256" key="5">
    <source>
        <dbReference type="ARBA" id="ARBA00023136"/>
    </source>
</evidence>
<dbReference type="NCBIfam" id="TIGR02887">
    <property type="entry name" value="spore_ger_x_C"/>
    <property type="match status" value="1"/>
</dbReference>
<evidence type="ECO:0000256" key="6">
    <source>
        <dbReference type="ARBA" id="ARBA00023139"/>
    </source>
</evidence>
<evidence type="ECO:0000256" key="1">
    <source>
        <dbReference type="ARBA" id="ARBA00004635"/>
    </source>
</evidence>
<keyword evidence="7" id="KW-0449">Lipoprotein</keyword>
<accession>A0A354YY89</accession>
<name>A0A354YY89_9FIRM</name>
<evidence type="ECO:0000313" key="11">
    <source>
        <dbReference type="EMBL" id="HBK53192.1"/>
    </source>
</evidence>
<dbReference type="InterPro" id="IPR008844">
    <property type="entry name" value="Spore_GerAC-like"/>
</dbReference>
<evidence type="ECO:0000256" key="8">
    <source>
        <dbReference type="SAM" id="SignalP"/>
    </source>
</evidence>
<comment type="subcellular location">
    <subcellularLocation>
        <location evidence="1">Membrane</location>
        <topology evidence="1">Lipid-anchor</topology>
    </subcellularLocation>
</comment>
<evidence type="ECO:0000259" key="9">
    <source>
        <dbReference type="Pfam" id="PF05504"/>
    </source>
</evidence>
<feature type="signal peptide" evidence="8">
    <location>
        <begin position="1"/>
        <end position="24"/>
    </location>
</feature>
<keyword evidence="4 8" id="KW-0732">Signal</keyword>
<evidence type="ECO:0000313" key="12">
    <source>
        <dbReference type="Proteomes" id="UP000263273"/>
    </source>
</evidence>
<dbReference type="STRING" id="378794.GCA_001570625_00284"/>
<evidence type="ECO:0000256" key="7">
    <source>
        <dbReference type="ARBA" id="ARBA00023288"/>
    </source>
</evidence>
<dbReference type="InterPro" id="IPR046953">
    <property type="entry name" value="Spore_GerAC-like_C"/>
</dbReference>
<feature type="chain" id="PRO_5038547032" description="Ger(X)C family spore germination protein" evidence="8">
    <location>
        <begin position="25"/>
        <end position="385"/>
    </location>
</feature>
<reference evidence="11 12" key="1">
    <citation type="journal article" date="2018" name="Nat. Biotechnol.">
        <title>A standardized bacterial taxonomy based on genome phylogeny substantially revises the tree of life.</title>
        <authorList>
            <person name="Parks D.H."/>
            <person name="Chuvochina M."/>
            <person name="Waite D.W."/>
            <person name="Rinke C."/>
            <person name="Skarshewski A."/>
            <person name="Chaumeil P.A."/>
            <person name="Hugenholtz P."/>
        </authorList>
    </citation>
    <scope>NUCLEOTIDE SEQUENCE [LARGE SCALE GENOMIC DNA]</scope>
    <source>
        <strain evidence="11">UBA10948</strain>
    </source>
</reference>
<evidence type="ECO:0008006" key="13">
    <source>
        <dbReference type="Google" id="ProtNLM"/>
    </source>
</evidence>
<keyword evidence="3" id="KW-0309">Germination</keyword>
<dbReference type="EMBL" id="DNZF01000099">
    <property type="protein sequence ID" value="HBK53192.1"/>
    <property type="molecule type" value="Genomic_DNA"/>
</dbReference>
<keyword evidence="5" id="KW-0472">Membrane</keyword>
<dbReference type="Pfam" id="PF25198">
    <property type="entry name" value="Spore_GerAC_N"/>
    <property type="match status" value="1"/>
</dbReference>
<gene>
    <name evidence="11" type="ORF">DDZ44_04560</name>
</gene>
<evidence type="ECO:0000256" key="2">
    <source>
        <dbReference type="ARBA" id="ARBA00007886"/>
    </source>
</evidence>
<keyword evidence="6" id="KW-0564">Palmitate</keyword>
<feature type="domain" description="Spore germination protein N-terminal" evidence="10">
    <location>
        <begin position="26"/>
        <end position="198"/>
    </location>
</feature>
<dbReference type="GO" id="GO:0016020">
    <property type="term" value="C:membrane"/>
    <property type="evidence" value="ECO:0007669"/>
    <property type="project" value="UniProtKB-SubCell"/>
</dbReference>
<dbReference type="InterPro" id="IPR038501">
    <property type="entry name" value="Spore_GerAC_C_sf"/>
</dbReference>